<evidence type="ECO:0000256" key="7">
    <source>
        <dbReference type="ARBA" id="ARBA00022490"/>
    </source>
</evidence>
<dbReference type="InterPro" id="IPR011961">
    <property type="entry name" value="RimM"/>
</dbReference>
<comment type="function">
    <text evidence="1">Specifically methylates guanosine-37 in various tRNAs.</text>
</comment>
<dbReference type="GO" id="GO:0052906">
    <property type="term" value="F:tRNA (guanine(37)-N1)-methyltransferase activity"/>
    <property type="evidence" value="ECO:0007669"/>
    <property type="project" value="UniProtKB-EC"/>
</dbReference>
<dbReference type="Gene3D" id="3.40.1280.10">
    <property type="match status" value="1"/>
</dbReference>
<dbReference type="HAMAP" id="MF_00605">
    <property type="entry name" value="TrmD"/>
    <property type="match status" value="1"/>
</dbReference>
<dbReference type="SUPFAM" id="SSF75217">
    <property type="entry name" value="alpha/beta knot"/>
    <property type="match status" value="1"/>
</dbReference>
<dbReference type="Pfam" id="PF01782">
    <property type="entry name" value="RimM"/>
    <property type="match status" value="1"/>
</dbReference>
<feature type="domain" description="tRNA methyltransferase TRMD/TRM10-type" evidence="15">
    <location>
        <begin position="136"/>
        <end position="357"/>
    </location>
</feature>
<evidence type="ECO:0000256" key="6">
    <source>
        <dbReference type="ARBA" id="ARBA00014679"/>
    </source>
</evidence>
<keyword evidence="11" id="KW-0819">tRNA processing</keyword>
<evidence type="ECO:0000256" key="13">
    <source>
        <dbReference type="ARBA" id="ARBA00033392"/>
    </source>
</evidence>
<dbReference type="InterPro" id="IPR023148">
    <property type="entry name" value="tRNA_m1G_MeTrfase_C_sf"/>
</dbReference>
<keyword evidence="8 17" id="KW-0489">Methyltransferase</keyword>
<evidence type="ECO:0000256" key="2">
    <source>
        <dbReference type="ARBA" id="ARBA00004496"/>
    </source>
</evidence>
<dbReference type="NCBIfam" id="NF000648">
    <property type="entry name" value="PRK00026.1"/>
    <property type="match status" value="1"/>
</dbReference>
<dbReference type="InterPro" id="IPR009000">
    <property type="entry name" value="Transl_B-barrel_sf"/>
</dbReference>
<sequence length="360" mass="40312">MNKSQRFFIAQVGKTHGLHGDLKLHIHTDFPEQFKAGYTFASSAGLLEVNEVNLTRGLISFKGYSGVDYAKKLTNVKIYASLEETKERCELKEDEHFWFEIEACSVVENDVVLGKISQMQRLADVDYMFINTDESFSFVTLFPSLIEGYFSDSILNRAIKHELIKVEYINPRDYTSNKHGKVDEPMIGGGAGMLMTAQPLFDSIKAIKNNSDKIHVVVATPVGKPFRQNDAKRLAQKEHIVFVSGRYEGIDERFIEELADELFSIGDFILTGGELPSMVMCDAIARNVTGVLGNSDSLSVESFEASALEAPSFSKPKIYNEIGVPSELLKGNHAKISDLKNAMAKCKTKYFRPDMHKNLQ</sequence>
<proteinExistence type="inferred from homology"/>
<dbReference type="NCBIfam" id="TIGR00088">
    <property type="entry name" value="trmD"/>
    <property type="match status" value="1"/>
</dbReference>
<reference evidence="17" key="1">
    <citation type="submission" date="2016-10" db="EMBL/GenBank/DDBJ databases">
        <authorList>
            <person name="de Groot N.N."/>
        </authorList>
    </citation>
    <scope>NUCLEOTIDE SEQUENCE</scope>
</reference>
<dbReference type="InterPro" id="IPR002676">
    <property type="entry name" value="RimM_N"/>
</dbReference>
<dbReference type="Pfam" id="PF01746">
    <property type="entry name" value="tRNA_m1G_MT"/>
    <property type="match status" value="1"/>
</dbReference>
<dbReference type="PANTHER" id="PTHR46417">
    <property type="entry name" value="TRNA (GUANINE-N(1)-)-METHYLTRANSFERASE"/>
    <property type="match status" value="1"/>
</dbReference>
<protein>
    <recommendedName>
        <fullName evidence="6">tRNA (guanine-N(1)-)-methyltransferase</fullName>
        <ecNumber evidence="5">2.1.1.228</ecNumber>
    </recommendedName>
    <alternativeName>
        <fullName evidence="12">M1G-methyltransferase</fullName>
    </alternativeName>
    <alternativeName>
        <fullName evidence="13">tRNA [GM37] methyltransferase</fullName>
    </alternativeName>
</protein>
<gene>
    <name evidence="17" type="ORF">MNB_SV-14-80</name>
</gene>
<accession>A0A1W1CK34</accession>
<evidence type="ECO:0000256" key="5">
    <source>
        <dbReference type="ARBA" id="ARBA00012807"/>
    </source>
</evidence>
<organism evidence="17">
    <name type="scientific">hydrothermal vent metagenome</name>
    <dbReference type="NCBI Taxonomy" id="652676"/>
    <lineage>
        <taxon>unclassified sequences</taxon>
        <taxon>metagenomes</taxon>
        <taxon>ecological metagenomes</taxon>
    </lineage>
</organism>
<evidence type="ECO:0000256" key="9">
    <source>
        <dbReference type="ARBA" id="ARBA00022679"/>
    </source>
</evidence>
<dbReference type="EMBL" id="FPHN01000198">
    <property type="protein sequence ID" value="SFV66072.1"/>
    <property type="molecule type" value="Genomic_DNA"/>
</dbReference>
<evidence type="ECO:0000256" key="4">
    <source>
        <dbReference type="ARBA" id="ARBA00011738"/>
    </source>
</evidence>
<evidence type="ECO:0000256" key="10">
    <source>
        <dbReference type="ARBA" id="ARBA00022691"/>
    </source>
</evidence>
<dbReference type="GO" id="GO:0005829">
    <property type="term" value="C:cytosol"/>
    <property type="evidence" value="ECO:0007669"/>
    <property type="project" value="TreeGrafter"/>
</dbReference>
<keyword evidence="10" id="KW-0949">S-adenosyl-L-methionine</keyword>
<dbReference type="GO" id="GO:0002939">
    <property type="term" value="P:tRNA N1-guanine methylation"/>
    <property type="evidence" value="ECO:0007669"/>
    <property type="project" value="TreeGrafter"/>
</dbReference>
<dbReference type="GO" id="GO:0005840">
    <property type="term" value="C:ribosome"/>
    <property type="evidence" value="ECO:0007669"/>
    <property type="project" value="InterPro"/>
</dbReference>
<evidence type="ECO:0000259" key="15">
    <source>
        <dbReference type="Pfam" id="PF01746"/>
    </source>
</evidence>
<evidence type="ECO:0000256" key="3">
    <source>
        <dbReference type="ARBA" id="ARBA00007630"/>
    </source>
</evidence>
<dbReference type="InterPro" id="IPR016009">
    <property type="entry name" value="tRNA_MeTrfase_TRMD/TRM10"/>
</dbReference>
<keyword evidence="9 17" id="KW-0808">Transferase</keyword>
<dbReference type="InterPro" id="IPR036976">
    <property type="entry name" value="RimM_N_sf"/>
</dbReference>
<dbReference type="GO" id="GO:0006364">
    <property type="term" value="P:rRNA processing"/>
    <property type="evidence" value="ECO:0007669"/>
    <property type="project" value="InterPro"/>
</dbReference>
<comment type="subunit">
    <text evidence="4">Homodimer.</text>
</comment>
<evidence type="ECO:0000256" key="11">
    <source>
        <dbReference type="ARBA" id="ARBA00022694"/>
    </source>
</evidence>
<dbReference type="InterPro" id="IPR002649">
    <property type="entry name" value="tRNA_m1G_MeTrfase_TrmD"/>
</dbReference>
<dbReference type="NCBIfam" id="TIGR02273">
    <property type="entry name" value="16S_RimM"/>
    <property type="match status" value="1"/>
</dbReference>
<dbReference type="GO" id="GO:0043022">
    <property type="term" value="F:ribosome binding"/>
    <property type="evidence" value="ECO:0007669"/>
    <property type="project" value="InterPro"/>
</dbReference>
<dbReference type="EC" id="2.1.1.228" evidence="5"/>
<evidence type="ECO:0000256" key="8">
    <source>
        <dbReference type="ARBA" id="ARBA00022603"/>
    </source>
</evidence>
<evidence type="ECO:0000256" key="12">
    <source>
        <dbReference type="ARBA" id="ARBA00029736"/>
    </source>
</evidence>
<comment type="similarity">
    <text evidence="3">Belongs to the RNA methyltransferase TrmD family.</text>
</comment>
<dbReference type="Gene3D" id="1.10.1270.20">
    <property type="entry name" value="tRNA(m1g37)methyltransferase, domain 2"/>
    <property type="match status" value="1"/>
</dbReference>
<dbReference type="InterPro" id="IPR029028">
    <property type="entry name" value="Alpha/beta_knot_MTases"/>
</dbReference>
<dbReference type="Gene3D" id="2.40.30.60">
    <property type="entry name" value="RimM"/>
    <property type="match status" value="1"/>
</dbReference>
<feature type="domain" description="RimM N-terminal" evidence="16">
    <location>
        <begin position="9"/>
        <end position="81"/>
    </location>
</feature>
<comment type="subcellular location">
    <subcellularLocation>
        <location evidence="2">Cytoplasm</location>
    </subcellularLocation>
</comment>
<comment type="catalytic activity">
    <reaction evidence="14">
        <text>guanosine(37) in tRNA + S-adenosyl-L-methionine = N(1)-methylguanosine(37) in tRNA + S-adenosyl-L-homocysteine + H(+)</text>
        <dbReference type="Rhea" id="RHEA:36899"/>
        <dbReference type="Rhea" id="RHEA-COMP:10145"/>
        <dbReference type="Rhea" id="RHEA-COMP:10147"/>
        <dbReference type="ChEBI" id="CHEBI:15378"/>
        <dbReference type="ChEBI" id="CHEBI:57856"/>
        <dbReference type="ChEBI" id="CHEBI:59789"/>
        <dbReference type="ChEBI" id="CHEBI:73542"/>
        <dbReference type="ChEBI" id="CHEBI:74269"/>
        <dbReference type="EC" id="2.1.1.228"/>
    </reaction>
</comment>
<dbReference type="PANTHER" id="PTHR46417:SF1">
    <property type="entry name" value="TRNA (GUANINE-N(1)-)-METHYLTRANSFERASE"/>
    <property type="match status" value="1"/>
</dbReference>
<evidence type="ECO:0000256" key="1">
    <source>
        <dbReference type="ARBA" id="ARBA00002634"/>
    </source>
</evidence>
<name>A0A1W1CK34_9ZZZZ</name>
<dbReference type="AlphaFoldDB" id="A0A1W1CK34"/>
<evidence type="ECO:0000313" key="17">
    <source>
        <dbReference type="EMBL" id="SFV66072.1"/>
    </source>
</evidence>
<evidence type="ECO:0000256" key="14">
    <source>
        <dbReference type="ARBA" id="ARBA00047783"/>
    </source>
</evidence>
<dbReference type="HAMAP" id="MF_00014">
    <property type="entry name" value="Ribosome_mat_RimM"/>
    <property type="match status" value="1"/>
</dbReference>
<dbReference type="SUPFAM" id="SSF50447">
    <property type="entry name" value="Translation proteins"/>
    <property type="match status" value="1"/>
</dbReference>
<keyword evidence="7" id="KW-0963">Cytoplasm</keyword>
<evidence type="ECO:0000259" key="16">
    <source>
        <dbReference type="Pfam" id="PF01782"/>
    </source>
</evidence>
<dbReference type="CDD" id="cd18080">
    <property type="entry name" value="TrmD-like"/>
    <property type="match status" value="1"/>
</dbReference>
<dbReference type="InterPro" id="IPR029026">
    <property type="entry name" value="tRNA_m1G_MTases_N"/>
</dbReference>